<evidence type="ECO:0000259" key="1">
    <source>
        <dbReference type="Pfam" id="PF05592"/>
    </source>
</evidence>
<evidence type="ECO:0000313" key="5">
    <source>
        <dbReference type="Proteomes" id="UP000426246"/>
    </source>
</evidence>
<evidence type="ECO:0000259" key="3">
    <source>
        <dbReference type="Pfam" id="PF17390"/>
    </source>
</evidence>
<dbReference type="SUPFAM" id="SSF48208">
    <property type="entry name" value="Six-hairpin glycosidases"/>
    <property type="match status" value="1"/>
</dbReference>
<dbReference type="Pfam" id="PF05592">
    <property type="entry name" value="Bac_rhamnosid"/>
    <property type="match status" value="1"/>
</dbReference>
<name>A0A6B8RPC4_9BACL</name>
<evidence type="ECO:0000313" key="4">
    <source>
        <dbReference type="EMBL" id="QGQ97405.1"/>
    </source>
</evidence>
<sequence length="775" mass="88115">MHMNSLNEALWIWNRENQSLVNQYVDFRHEFDLIEAASHASLLLSVDSDYAVWLNGQFVEYGQYDDYPQNKAYDYLTVGHLLHAGTNVLTILAYYQGESTFQYRKGNPGLIYSLDTGESIICSGSDTFCRQSLSYVNGLTTHISVQLGYTFEYKAASDDQWRALNYRMSGVWEAADTNLLLNKIWPSLYERPLKKLILKERIQASLKSQGVFIRNAEPIETAAKLIQSDFLSFRMPENILVDTSEINLEALTSHSKLSLAASWFKEVTGIYLVYDLGQEESGLFELEVDAEHGAIIDIGYGEHLDDLRVRASVGERNFAFTYHCGQGPQTFTHYFKRIAGRYIQLHIHGVQERFVLHYAGMRPVEYPIELRGEFDCPDLLHMRIAQTAVRTLHLCMHEHYEDTPWREQALYALDSRNQALCGYYCFGEYDFPQESFKLLGESLRDDGFLEICAPAECEITIPSFSFMWVVELAEFMLYSGRLEYIATVLPIVQRMMNVHISNMQDDLLRTPVEKGYWNFYDWENGLEGYAEINECRWDAPLNLVFVMALEAAGAMLNSCGLSEESIRYTAIAERVKLAVHERFWVSTEGAYLTYQEAERADHYAELTQALALLAAIPPNDEIADQVRAGLAVKENGYVPITLSHSIFKFKALLGEPARYQNLVFESIGETWGSMLFNGATSFWETKDGSAAFSNAGSLCHGWSAIPLFFYYAYLLGVQPIEPGFKTFKVVPTPAGFHKISGVVPTPYGPIEVNWQQTPAGLELRVTHPDEISRVI</sequence>
<dbReference type="InterPro" id="IPR035396">
    <property type="entry name" value="Bac_rhamnosid6H"/>
</dbReference>
<dbReference type="Gene3D" id="2.60.420.10">
    <property type="entry name" value="Maltose phosphorylase, domain 3"/>
    <property type="match status" value="1"/>
</dbReference>
<dbReference type="KEGG" id="ppsc:EHS13_22215"/>
<gene>
    <name evidence="4" type="ORF">EHS13_22215</name>
</gene>
<dbReference type="Proteomes" id="UP000426246">
    <property type="component" value="Chromosome"/>
</dbReference>
<dbReference type="EMBL" id="CP034235">
    <property type="protein sequence ID" value="QGQ97405.1"/>
    <property type="molecule type" value="Genomic_DNA"/>
</dbReference>
<dbReference type="InterPro" id="IPR008902">
    <property type="entry name" value="Rhamnosid_concanavalin"/>
</dbReference>
<protein>
    <submittedName>
        <fullName evidence="4">Uncharacterized protein</fullName>
    </submittedName>
</protein>
<dbReference type="Pfam" id="PF17390">
    <property type="entry name" value="Bac_rhamnosid_C"/>
    <property type="match status" value="1"/>
</dbReference>
<dbReference type="InterPro" id="IPR035398">
    <property type="entry name" value="Bac_rhamnosid_C"/>
</dbReference>
<reference evidence="5" key="1">
    <citation type="submission" date="2018-11" db="EMBL/GenBank/DDBJ databases">
        <title>Complete genome sequence of Paenibacillus sp. ML311-T8.</title>
        <authorList>
            <person name="Nam Y.-D."/>
            <person name="Kang J."/>
            <person name="Chung W.-H."/>
            <person name="Park Y.S."/>
        </authorList>
    </citation>
    <scope>NUCLEOTIDE SEQUENCE [LARGE SCALE GENOMIC DNA]</scope>
    <source>
        <strain evidence="5">ML311-T8</strain>
    </source>
</reference>
<accession>A0A6B8RPC4</accession>
<dbReference type="PANTHER" id="PTHR34987:SF2">
    <property type="entry name" value="B, PUTATIVE (AFU_ORTHOLOGUE AFUA_7G05040)-RELATED"/>
    <property type="match status" value="1"/>
</dbReference>
<feature type="domain" description="Alpha-L-rhamnosidase six-hairpin glycosidase" evidence="2">
    <location>
        <begin position="372"/>
        <end position="713"/>
    </location>
</feature>
<dbReference type="Pfam" id="PF17389">
    <property type="entry name" value="Bac_rhamnosid6H"/>
    <property type="match status" value="1"/>
</dbReference>
<dbReference type="InterPro" id="IPR008979">
    <property type="entry name" value="Galactose-bd-like_sf"/>
</dbReference>
<dbReference type="InterPro" id="IPR008928">
    <property type="entry name" value="6-hairpin_glycosidase_sf"/>
</dbReference>
<keyword evidence="5" id="KW-1185">Reference proteome</keyword>
<dbReference type="SUPFAM" id="SSF49785">
    <property type="entry name" value="Galactose-binding domain-like"/>
    <property type="match status" value="1"/>
</dbReference>
<dbReference type="AlphaFoldDB" id="A0A6B8RPC4"/>
<evidence type="ECO:0000259" key="2">
    <source>
        <dbReference type="Pfam" id="PF17389"/>
    </source>
</evidence>
<organism evidence="4 5">
    <name type="scientific">Paenibacillus psychroresistens</name>
    <dbReference type="NCBI Taxonomy" id="1778678"/>
    <lineage>
        <taxon>Bacteria</taxon>
        <taxon>Bacillati</taxon>
        <taxon>Bacillota</taxon>
        <taxon>Bacilli</taxon>
        <taxon>Bacillales</taxon>
        <taxon>Paenibacillaceae</taxon>
        <taxon>Paenibacillus</taxon>
    </lineage>
</organism>
<dbReference type="PANTHER" id="PTHR34987">
    <property type="entry name" value="C, PUTATIVE (AFU_ORTHOLOGUE AFUA_3G02880)-RELATED"/>
    <property type="match status" value="1"/>
</dbReference>
<feature type="domain" description="Alpha-L-rhamnosidase C-terminal" evidence="3">
    <location>
        <begin position="716"/>
        <end position="769"/>
    </location>
</feature>
<feature type="domain" description="Alpha-L-rhamnosidase concanavalin-like" evidence="1">
    <location>
        <begin position="272"/>
        <end position="346"/>
    </location>
</feature>
<dbReference type="GO" id="GO:0005975">
    <property type="term" value="P:carbohydrate metabolic process"/>
    <property type="evidence" value="ECO:0007669"/>
    <property type="project" value="InterPro"/>
</dbReference>
<proteinExistence type="predicted"/>
<dbReference type="InterPro" id="IPR012341">
    <property type="entry name" value="6hp_glycosidase-like_sf"/>
</dbReference>
<dbReference type="Gene3D" id="1.50.10.10">
    <property type="match status" value="1"/>
</dbReference>
<dbReference type="Gene3D" id="2.60.120.260">
    <property type="entry name" value="Galactose-binding domain-like"/>
    <property type="match status" value="2"/>
</dbReference>